<dbReference type="Gene3D" id="1.10.1170.10">
    <property type="entry name" value="Inhibitor Of Apoptosis Protein (2mihbC-IAP-1), Chain A"/>
    <property type="match status" value="3"/>
</dbReference>
<sequence length="878" mass="99557">MVGLPLGQSGKVAGRWLGVLAVGEGKKYIVQCFACAGLLEKWEEGDDPGKEHAKWFPDCKCSAPLNETLEEPAENKSACQSEQQAAKSETLEAITFLNYGVTDMTLEDPEWSTEAKTLTEHLRQAYMESLEIREGTQTPELLFKNLDKFICLKELSVYAQNDQDVFDIVPSGFRNLHCMERLLINNVRFRNGSSRLVEFIQGFQNLSIFHLNHLDYFDCKPLLAAISSCRNLTEIRLTGSFFRDQDISFFAAALPNFLLLKVLDLDKQWFVDEKASEAFASALGCLVNLEELNLPLGNGIRHAAKLIVQQCPYLPHLRIFSFVHSLNDESLMEIAKVASSGGFQKLENLSLSSNHNVTEAAALSSAGFFFTGEKDKVQCFACGGCLGNWEEGDDPWKEHAKWFPECEFLRHKKSSDEIKQYLHSYCGFVGVVGKHFTTPSIKRILSTETGEGDVQCFACAGCLENWEEGDDPWKEHKKWLPDCKCLELLNEMTVDPPKNQSALHSEQQTAKPTSEGRKCQYSAFTDMTLEDPEWTQEAKALTEHLRQAYMESLEIKEDAKVPELLFTNLDKFTCLKGLSVYVQNGQNVFNIMPSGFGNIHSMERLLIDNVNFSDSSSRLVGFIQGFQNLRVFHLNTSSFLDCDSLLATVSSCKKLMEIRFTGSFMRDRDILSFADILPNFLFLKVLDLNEQYITDEETSQAFASALGCLVNLEELYLPAVYGIKHAAKLIVQQCSHLQLLRCFSFHHSLNDESLLEIAKVACNGGFQKLENLSLSSNHNVTEAGWTNFFQVLFHMPSLKELNISRTYTQQIKLQATTVKSFVQCVSRLPRLVYIQFYGWLLDAEDLKMFETMKEQHPQSKRLKLSWQWMLPFSPILQE</sequence>
<protein>
    <submittedName>
        <fullName evidence="1">Baculoviral IAP repeat-containing protein 1 isoform A</fullName>
    </submittedName>
</protein>
<reference evidence="1 2" key="1">
    <citation type="journal article" date="2012" name="Genome Biol.">
        <title>Sequencing three crocodilian genomes to illuminate the evolution of archosaurs and amniotes.</title>
        <authorList>
            <person name="St John J.A."/>
            <person name="Braun E.L."/>
            <person name="Isberg S.R."/>
            <person name="Miles L.G."/>
            <person name="Chong A.Y."/>
            <person name="Gongora J."/>
            <person name="Dalzell P."/>
            <person name="Moran C."/>
            <person name="Bed'hom B."/>
            <person name="Abzhanov A."/>
            <person name="Burgess S.C."/>
            <person name="Cooksey A.M."/>
            <person name="Castoe T.A."/>
            <person name="Crawford N.G."/>
            <person name="Densmore L.D."/>
            <person name="Drew J.C."/>
            <person name="Edwards S.V."/>
            <person name="Faircloth B.C."/>
            <person name="Fujita M.K."/>
            <person name="Greenwold M.J."/>
            <person name="Hoffmann F.G."/>
            <person name="Howard J.M."/>
            <person name="Iguchi T."/>
            <person name="Janes D.E."/>
            <person name="Khan S.Y."/>
            <person name="Kohno S."/>
            <person name="de Koning A.J."/>
            <person name="Lance S.L."/>
            <person name="McCarthy F.M."/>
            <person name="McCormack J.E."/>
            <person name="Merchant M.E."/>
            <person name="Peterson D.G."/>
            <person name="Pollock D.D."/>
            <person name="Pourmand N."/>
            <person name="Raney B.J."/>
            <person name="Roessler K.A."/>
            <person name="Sanford J.R."/>
            <person name="Sawyer R.H."/>
            <person name="Schmidt C.J."/>
            <person name="Triplett E.W."/>
            <person name="Tuberville T.D."/>
            <person name="Venegas-Anaya M."/>
            <person name="Howard J.T."/>
            <person name="Jarvis E.D."/>
            <person name="Guillette L.J.Jr."/>
            <person name="Glenn T.C."/>
            <person name="Green R.E."/>
            <person name="Ray D.A."/>
        </authorList>
    </citation>
    <scope>NUCLEOTIDE SEQUENCE [LARGE SCALE GENOMIC DNA]</scope>
    <source>
        <strain evidence="1">KSC_2009_1</strain>
    </source>
</reference>
<dbReference type="CDD" id="cd00022">
    <property type="entry name" value="BIR"/>
    <property type="match status" value="2"/>
</dbReference>
<dbReference type="PANTHER" id="PTHR46914">
    <property type="entry name" value="BACULOVIRAL IAP REPEAT-CONTAINING PROTEIN 1"/>
    <property type="match status" value="1"/>
</dbReference>
<keyword evidence="2" id="KW-1185">Reference proteome</keyword>
<dbReference type="SMART" id="SM00238">
    <property type="entry name" value="BIR"/>
    <property type="match status" value="2"/>
</dbReference>
<dbReference type="GO" id="GO:0043066">
    <property type="term" value="P:negative regulation of apoptotic process"/>
    <property type="evidence" value="ECO:0007669"/>
    <property type="project" value="InterPro"/>
</dbReference>
<dbReference type="EMBL" id="AKHW03000179">
    <property type="protein sequence ID" value="KYO48624.1"/>
    <property type="molecule type" value="Genomic_DNA"/>
</dbReference>
<dbReference type="eggNOG" id="KOG1101">
    <property type="taxonomic scope" value="Eukaryota"/>
</dbReference>
<dbReference type="PANTHER" id="PTHR46914:SF1">
    <property type="entry name" value="BACULOVIRAL IAP REPEAT-CONTAINING PROTEIN 1"/>
    <property type="match status" value="1"/>
</dbReference>
<dbReference type="InterPro" id="IPR032675">
    <property type="entry name" value="LRR_dom_sf"/>
</dbReference>
<dbReference type="GO" id="GO:0005524">
    <property type="term" value="F:ATP binding"/>
    <property type="evidence" value="ECO:0007669"/>
    <property type="project" value="TreeGrafter"/>
</dbReference>
<dbReference type="SUPFAM" id="SSF57924">
    <property type="entry name" value="Inhibitor of apoptosis (IAP) repeat"/>
    <property type="match status" value="3"/>
</dbReference>
<dbReference type="AlphaFoldDB" id="A0A151PIA8"/>
<dbReference type="InterPro" id="IPR028789">
    <property type="entry name" value="Naip"/>
</dbReference>
<comment type="caution">
    <text evidence="1">The sequence shown here is derived from an EMBL/GenBank/DDBJ whole genome shotgun (WGS) entry which is preliminary data.</text>
</comment>
<dbReference type="GO" id="GO:0016045">
    <property type="term" value="P:detection of bacterium"/>
    <property type="evidence" value="ECO:0007669"/>
    <property type="project" value="TreeGrafter"/>
</dbReference>
<dbReference type="Proteomes" id="UP000050525">
    <property type="component" value="Unassembled WGS sequence"/>
</dbReference>
<dbReference type="Pfam" id="PF00653">
    <property type="entry name" value="BIR"/>
    <property type="match status" value="3"/>
</dbReference>
<dbReference type="InterPro" id="IPR001370">
    <property type="entry name" value="BIR_rpt"/>
</dbReference>
<name>A0A151PIA8_ALLMI</name>
<dbReference type="GO" id="GO:0042742">
    <property type="term" value="P:defense response to bacterium"/>
    <property type="evidence" value="ECO:0007669"/>
    <property type="project" value="TreeGrafter"/>
</dbReference>
<dbReference type="SUPFAM" id="SSF52047">
    <property type="entry name" value="RNI-like"/>
    <property type="match status" value="2"/>
</dbReference>
<dbReference type="GO" id="GO:0070269">
    <property type="term" value="P:pyroptotic inflammatory response"/>
    <property type="evidence" value="ECO:0007669"/>
    <property type="project" value="TreeGrafter"/>
</dbReference>
<proteinExistence type="predicted"/>
<accession>A0A151PIA8</accession>
<evidence type="ECO:0000313" key="1">
    <source>
        <dbReference type="EMBL" id="KYO48624.1"/>
    </source>
</evidence>
<dbReference type="Gene3D" id="3.80.10.10">
    <property type="entry name" value="Ribonuclease Inhibitor"/>
    <property type="match status" value="2"/>
</dbReference>
<dbReference type="GO" id="GO:0072557">
    <property type="term" value="C:IPAF inflammasome complex"/>
    <property type="evidence" value="ECO:0007669"/>
    <property type="project" value="TreeGrafter"/>
</dbReference>
<dbReference type="GO" id="GO:0043027">
    <property type="term" value="F:cysteine-type endopeptidase inhibitor activity involved in apoptotic process"/>
    <property type="evidence" value="ECO:0007669"/>
    <property type="project" value="InterPro"/>
</dbReference>
<dbReference type="STRING" id="8496.A0A151PIA8"/>
<gene>
    <name evidence="1" type="primary">NAIP</name>
    <name evidence="1" type="ORF">Y1Q_0004029</name>
</gene>
<organism evidence="1 2">
    <name type="scientific">Alligator mississippiensis</name>
    <name type="common">American alligator</name>
    <dbReference type="NCBI Taxonomy" id="8496"/>
    <lineage>
        <taxon>Eukaryota</taxon>
        <taxon>Metazoa</taxon>
        <taxon>Chordata</taxon>
        <taxon>Craniata</taxon>
        <taxon>Vertebrata</taxon>
        <taxon>Euteleostomi</taxon>
        <taxon>Archelosauria</taxon>
        <taxon>Archosauria</taxon>
        <taxon>Crocodylia</taxon>
        <taxon>Alligatoridae</taxon>
        <taxon>Alligatorinae</taxon>
        <taxon>Alligator</taxon>
    </lineage>
</organism>
<evidence type="ECO:0000313" key="2">
    <source>
        <dbReference type="Proteomes" id="UP000050525"/>
    </source>
</evidence>
<dbReference type="PROSITE" id="PS50143">
    <property type="entry name" value="BIR_REPEAT_2"/>
    <property type="match status" value="3"/>
</dbReference>